<accession>Q7EZN5</accession>
<dbReference type="EMBL" id="AP004611">
    <property type="protein sequence ID" value="BAC05652.1"/>
    <property type="molecule type" value="Genomic_DNA"/>
</dbReference>
<dbReference type="AlphaFoldDB" id="Q7EZN5"/>
<organism evidence="1">
    <name type="scientific">Oryza sativa subsp. japonica</name>
    <name type="common">Rice</name>
    <dbReference type="NCBI Taxonomy" id="39947"/>
    <lineage>
        <taxon>Eukaryota</taxon>
        <taxon>Viridiplantae</taxon>
        <taxon>Streptophyta</taxon>
        <taxon>Embryophyta</taxon>
        <taxon>Tracheophyta</taxon>
        <taxon>Spermatophyta</taxon>
        <taxon>Magnoliopsida</taxon>
        <taxon>Liliopsida</taxon>
        <taxon>Poales</taxon>
        <taxon>Poaceae</taxon>
        <taxon>BOP clade</taxon>
        <taxon>Oryzoideae</taxon>
        <taxon>Oryzeae</taxon>
        <taxon>Oryzinae</taxon>
        <taxon>Oryza</taxon>
        <taxon>Oryza sativa</taxon>
    </lineage>
</organism>
<protein>
    <submittedName>
        <fullName evidence="1">OJ1005_B10.21 protein</fullName>
    </submittedName>
</protein>
<name>Q7EZN5_ORYSJ</name>
<sequence>MWENRQRRKSWGYCIFAGGKGMRPASEDVGVFASGPLNLMPAKIPYLRWRCGDVDHKRRYLHLRWRRP</sequence>
<proteinExistence type="predicted"/>
<evidence type="ECO:0000313" key="1">
    <source>
        <dbReference type="EMBL" id="BAC05652.1"/>
    </source>
</evidence>
<reference evidence="1" key="1">
    <citation type="journal article" date="2002" name="Nature">
        <title>The genome sequence and structure of rice chromosome 1.</title>
        <authorList>
            <person name="Sasaki T."/>
            <person name="Matsumoto T."/>
            <person name="Yamamoto K."/>
            <person name="Sakata K."/>
            <person name="Baba T."/>
            <person name="Katayose Y."/>
            <person name="Wu J."/>
            <person name="Niimura Y."/>
            <person name="Cheng Z."/>
            <person name="Nagamura Y."/>
            <person name="Antonio B.A."/>
            <person name="Kanamori H."/>
            <person name="Hosokawa S."/>
            <person name="Masukawa M."/>
            <person name="Arikawa K."/>
            <person name="Chiden Y."/>
            <person name="Hayashi M."/>
            <person name="Okamoto M."/>
            <person name="Ando T."/>
            <person name="Aoki H."/>
            <person name="Arita K."/>
            <person name="Hamada M."/>
            <person name="Harada C."/>
            <person name="Hijishita S."/>
            <person name="Honda M."/>
            <person name="Ichikawa Y."/>
            <person name="Idonuma A."/>
            <person name="Iijima M."/>
            <person name="Ikeda M."/>
            <person name="Ikeno M."/>
            <person name="Itoh S."/>
            <person name="Itoh T."/>
            <person name="Itoh Y."/>
            <person name="Itoh Y."/>
            <person name="Iwabuchi A."/>
            <person name="Kamiya K."/>
            <person name="Karasawa W."/>
            <person name="Katagiri S."/>
            <person name="Kikuta A."/>
            <person name="Kobayashi N."/>
            <person name="Kono I."/>
            <person name="Machita K."/>
            <person name="Maehara T."/>
            <person name="Mizuno H."/>
            <person name="Mizubayashi T."/>
            <person name="Mukai Y."/>
            <person name="Nagasaki H."/>
            <person name="Nakashima M."/>
            <person name="Nakama Y."/>
            <person name="Nakamichi Y."/>
            <person name="Nakamura M."/>
            <person name="Namiki N."/>
            <person name="Negishi M."/>
            <person name="Ohta I."/>
            <person name="Ono N."/>
            <person name="Saji S."/>
            <person name="Sakai K."/>
            <person name="Shibata M."/>
            <person name="Shimokawa T."/>
            <person name="Shomura A."/>
            <person name="Song J."/>
            <person name="Takazaki Y."/>
            <person name="Terasawa K."/>
            <person name="Tsuji K."/>
            <person name="Waki K."/>
            <person name="Yamagata H."/>
            <person name="Yamane H."/>
            <person name="Yoshiki S."/>
            <person name="Yoshihara R."/>
            <person name="Yukawa K."/>
            <person name="Zhong H."/>
            <person name="Iwama H."/>
            <person name="Endo T."/>
            <person name="Ito H."/>
            <person name="Hahn J.H."/>
            <person name="Kim H.I."/>
            <person name="Eun M.Y."/>
            <person name="Yano M."/>
            <person name="Jiang J."/>
            <person name="Gojobori T."/>
        </authorList>
    </citation>
    <scope>NUCLEOTIDE SEQUENCE</scope>
</reference>
<gene>
    <name evidence="1" type="primary">OJ1005_B10.21</name>
</gene>